<dbReference type="OrthoDB" id="3291219at2759"/>
<proteinExistence type="predicted"/>
<gene>
    <name evidence="1" type="ORF">RSOL_431320</name>
</gene>
<accession>X8JIT4</accession>
<protein>
    <submittedName>
        <fullName evidence="1">Uncharacterized protein</fullName>
    </submittedName>
</protein>
<organism evidence="1 2">
    <name type="scientific">Rhizoctonia solani AG-3 Rhs1AP</name>
    <dbReference type="NCBI Taxonomy" id="1086054"/>
    <lineage>
        <taxon>Eukaryota</taxon>
        <taxon>Fungi</taxon>
        <taxon>Dikarya</taxon>
        <taxon>Basidiomycota</taxon>
        <taxon>Agaricomycotina</taxon>
        <taxon>Agaricomycetes</taxon>
        <taxon>Cantharellales</taxon>
        <taxon>Ceratobasidiaceae</taxon>
        <taxon>Rhizoctonia</taxon>
    </lineage>
</organism>
<comment type="caution">
    <text evidence="1">The sequence shown here is derived from an EMBL/GenBank/DDBJ whole genome shotgun (WGS) entry which is preliminary data.</text>
</comment>
<sequence length="186" mass="20638">MVEAESQEPDGMGVHEGQALDEMHALEETDTQDECDTALEKDIFSICSYGYAVQARGQGPEAEKSVPDFVIDQESQAGERKILAVAELEKGSQILDKDLDRFNKYGDLIQALNADGLLDTTNVVIMLILGGHAYSWDFDAWPHSGVTRQMLQTWPYVKADKVAFLVELERIRDKAPFGWHPPALAG</sequence>
<dbReference type="Proteomes" id="UP000030108">
    <property type="component" value="Unassembled WGS sequence"/>
</dbReference>
<feature type="non-terminal residue" evidence="1">
    <location>
        <position position="186"/>
    </location>
</feature>
<evidence type="ECO:0000313" key="1">
    <source>
        <dbReference type="EMBL" id="EUC63845.1"/>
    </source>
</evidence>
<dbReference type="AlphaFoldDB" id="X8JIT4"/>
<reference evidence="2" key="1">
    <citation type="journal article" date="2014" name="Genome Announc.">
        <title>Draft genome sequence of the plant-pathogenic soil fungus Rhizoctonia solani anastomosis group 3 strain Rhs1AP.</title>
        <authorList>
            <person name="Cubeta M.A."/>
            <person name="Thomas E."/>
            <person name="Dean R.A."/>
            <person name="Jabaji S."/>
            <person name="Neate S.M."/>
            <person name="Tavantzis S."/>
            <person name="Toda T."/>
            <person name="Vilgalys R."/>
            <person name="Bharathan N."/>
            <person name="Fedorova-Abrams N."/>
            <person name="Pakala S.B."/>
            <person name="Pakala S.M."/>
            <person name="Zafar N."/>
            <person name="Joardar V."/>
            <person name="Losada L."/>
            <person name="Nierman W.C."/>
        </authorList>
    </citation>
    <scope>NUCLEOTIDE SEQUENCE [LARGE SCALE GENOMIC DNA]</scope>
    <source>
        <strain evidence="2">AG-3</strain>
    </source>
</reference>
<evidence type="ECO:0000313" key="2">
    <source>
        <dbReference type="Proteomes" id="UP000030108"/>
    </source>
</evidence>
<dbReference type="EMBL" id="JATN01000314">
    <property type="protein sequence ID" value="EUC63845.1"/>
    <property type="molecule type" value="Genomic_DNA"/>
</dbReference>
<name>X8JIT4_9AGAM</name>